<name>A0A930N0L7_9BACT</name>
<dbReference type="RefSeq" id="WP_273161187.1">
    <property type="nucleotide sequence ID" value="NZ_JABZSJ010000085.1"/>
</dbReference>
<organism evidence="1 2">
    <name type="scientific">Prevotella aurantiaca</name>
    <dbReference type="NCBI Taxonomy" id="596085"/>
    <lineage>
        <taxon>Bacteria</taxon>
        <taxon>Pseudomonadati</taxon>
        <taxon>Bacteroidota</taxon>
        <taxon>Bacteroidia</taxon>
        <taxon>Bacteroidales</taxon>
        <taxon>Prevotellaceae</taxon>
        <taxon>Prevotella</taxon>
    </lineage>
</organism>
<dbReference type="EMBL" id="JABZSJ010000085">
    <property type="protein sequence ID" value="MBF1385241.1"/>
    <property type="molecule type" value="Genomic_DNA"/>
</dbReference>
<gene>
    <name evidence="1" type="ORF">HXN26_10450</name>
</gene>
<evidence type="ECO:0000313" key="2">
    <source>
        <dbReference type="Proteomes" id="UP000771736"/>
    </source>
</evidence>
<dbReference type="InterPro" id="IPR014127">
    <property type="entry name" value="CHP02757"/>
</dbReference>
<dbReference type="NCBIfam" id="TIGR02757">
    <property type="entry name" value="TIGR02757 family protein"/>
    <property type="match status" value="1"/>
</dbReference>
<dbReference type="Proteomes" id="UP000771736">
    <property type="component" value="Unassembled WGS sequence"/>
</dbReference>
<accession>A0A930N0L7</accession>
<evidence type="ECO:0000313" key="1">
    <source>
        <dbReference type="EMBL" id="MBF1385241.1"/>
    </source>
</evidence>
<dbReference type="Pfam" id="PF09674">
    <property type="entry name" value="DUF2400"/>
    <property type="match status" value="1"/>
</dbReference>
<proteinExistence type="predicted"/>
<protein>
    <submittedName>
        <fullName evidence="1">TIGR02757 family protein</fullName>
    </submittedName>
</protein>
<comment type="caution">
    <text evidence="1">The sequence shown here is derived from an EMBL/GenBank/DDBJ whole genome shotgun (WGS) entry which is preliminary data.</text>
</comment>
<dbReference type="AlphaFoldDB" id="A0A930N0L7"/>
<sequence length="262" mass="29977">MSQTQRIGKATKDKLVAFAALYENENFLNGDPSWFMHQVEGNQNKEVMAFIAACLSYGSRKVFMPRIQYILDCEEGNPYNWIREETFRHDIPDDSACFYRLYTNHTMHLFFSALAEMLNQYGTISNYIKHYAYDIKGETNTKIKAIVAVNALCTFFAEQQVMGIVPKNASSSCKRICMFLRWLVRNNSPVDLGIWHDFIDKQSLIIPLDTHVLQQATHLKLLNTSSATMSVARRLSDSLLKVFPDDPLKGDFALFGYGINSQ</sequence>
<reference evidence="1" key="1">
    <citation type="submission" date="2020-04" db="EMBL/GenBank/DDBJ databases">
        <title>Deep metagenomics examines the oral microbiome during advanced dental caries in children, revealing novel taxa and co-occurrences with host molecules.</title>
        <authorList>
            <person name="Baker J.L."/>
            <person name="Morton J.T."/>
            <person name="Dinis M."/>
            <person name="Alvarez R."/>
            <person name="Tran N.C."/>
            <person name="Knight R."/>
            <person name="Edlund A."/>
        </authorList>
    </citation>
    <scope>NUCLEOTIDE SEQUENCE</scope>
    <source>
        <strain evidence="1">JCVI_44_bin.5</strain>
    </source>
</reference>